<protein>
    <submittedName>
        <fullName evidence="1">Uncharacterized protein</fullName>
    </submittedName>
</protein>
<dbReference type="EMBL" id="GBRH01235451">
    <property type="protein sequence ID" value="JAD62444.1"/>
    <property type="molecule type" value="Transcribed_RNA"/>
</dbReference>
<sequence length="16" mass="1858">MKPKQSQYDVITVSSF</sequence>
<reference evidence="1" key="2">
    <citation type="journal article" date="2015" name="Data Brief">
        <title>Shoot transcriptome of the giant reed, Arundo donax.</title>
        <authorList>
            <person name="Barrero R.A."/>
            <person name="Guerrero F.D."/>
            <person name="Moolhuijzen P."/>
            <person name="Goolsby J.A."/>
            <person name="Tidwell J."/>
            <person name="Bellgard S.E."/>
            <person name="Bellgard M.I."/>
        </authorList>
    </citation>
    <scope>NUCLEOTIDE SEQUENCE</scope>
    <source>
        <tissue evidence="1">Shoot tissue taken approximately 20 cm above the soil surface</tissue>
    </source>
</reference>
<reference evidence="1" key="1">
    <citation type="submission" date="2014-09" db="EMBL/GenBank/DDBJ databases">
        <authorList>
            <person name="Magalhaes I.L.F."/>
            <person name="Oliveira U."/>
            <person name="Santos F.R."/>
            <person name="Vidigal T.H.D.A."/>
            <person name="Brescovit A.D."/>
            <person name="Santos A.J."/>
        </authorList>
    </citation>
    <scope>NUCLEOTIDE SEQUENCE</scope>
    <source>
        <tissue evidence="1">Shoot tissue taken approximately 20 cm above the soil surface</tissue>
    </source>
</reference>
<name>A0A0A9BEN9_ARUDO</name>
<accession>A0A0A9BEN9</accession>
<organism evidence="1">
    <name type="scientific">Arundo donax</name>
    <name type="common">Giant reed</name>
    <name type="synonym">Donax arundinaceus</name>
    <dbReference type="NCBI Taxonomy" id="35708"/>
    <lineage>
        <taxon>Eukaryota</taxon>
        <taxon>Viridiplantae</taxon>
        <taxon>Streptophyta</taxon>
        <taxon>Embryophyta</taxon>
        <taxon>Tracheophyta</taxon>
        <taxon>Spermatophyta</taxon>
        <taxon>Magnoliopsida</taxon>
        <taxon>Liliopsida</taxon>
        <taxon>Poales</taxon>
        <taxon>Poaceae</taxon>
        <taxon>PACMAD clade</taxon>
        <taxon>Arundinoideae</taxon>
        <taxon>Arundineae</taxon>
        <taxon>Arundo</taxon>
    </lineage>
</organism>
<evidence type="ECO:0000313" key="1">
    <source>
        <dbReference type="EMBL" id="JAD62444.1"/>
    </source>
</evidence>
<dbReference type="AlphaFoldDB" id="A0A0A9BEN9"/>
<proteinExistence type="predicted"/>